<sequence length="120" mass="12809">MKMFTLKALGIAFLMFACVLFGMQQANGGILKMKGYEDENFSSALAINNEQGGLEASILGSDVTSHDLQKKKEQMEEMKTFNLLSGIGKGVADGVSSLAQKGVDLVSGVMNKDKDTGNQP</sequence>
<dbReference type="RefSeq" id="WP_185765848.1">
    <property type="nucleotide sequence ID" value="NZ_RIBP01000004.1"/>
</dbReference>
<reference evidence="2" key="1">
    <citation type="submission" date="2018-10" db="EMBL/GenBank/DDBJ databases">
        <title>FDA dAtabase for Regulatory Grade micrObial Sequences (FDA-ARGOS): Supporting development and validation of Infectious Disease Dx tests.</title>
        <authorList>
            <person name="Minogue T."/>
            <person name="Wolcott M."/>
            <person name="Wasieloski L."/>
            <person name="Aguilar W."/>
            <person name="Moore D."/>
            <person name="Tallon L."/>
            <person name="Sadzewicz L."/>
            <person name="Sengamalay N."/>
            <person name="Ott S."/>
            <person name="Godinez A."/>
            <person name="Nagaraj S."/>
            <person name="Vavikolanu K."/>
            <person name="Vyas G."/>
            <person name="Nadendla S."/>
            <person name="George J."/>
            <person name="Sichtig H."/>
        </authorList>
    </citation>
    <scope>NUCLEOTIDE SEQUENCE [LARGE SCALE GENOMIC DNA]</scope>
    <source>
        <strain evidence="2">FDAARGOS_343</strain>
    </source>
</reference>
<dbReference type="Proteomes" id="UP000319837">
    <property type="component" value="Unassembled WGS sequence"/>
</dbReference>
<dbReference type="AlphaFoldDB" id="A0A553SKN1"/>
<gene>
    <name evidence="1" type="ORF">CEQ21_18920</name>
</gene>
<comment type="caution">
    <text evidence="1">The sequence shown here is derived from an EMBL/GenBank/DDBJ whole genome shotgun (WGS) entry which is preliminary data.</text>
</comment>
<dbReference type="Pfam" id="PF12438">
    <property type="entry name" value="DUF3679"/>
    <property type="match status" value="1"/>
</dbReference>
<evidence type="ECO:0000313" key="2">
    <source>
        <dbReference type="Proteomes" id="UP000319837"/>
    </source>
</evidence>
<organism evidence="1 2">
    <name type="scientific">Niallia circulans</name>
    <name type="common">Bacillus circulans</name>
    <dbReference type="NCBI Taxonomy" id="1397"/>
    <lineage>
        <taxon>Bacteria</taxon>
        <taxon>Bacillati</taxon>
        <taxon>Bacillota</taxon>
        <taxon>Bacilli</taxon>
        <taxon>Bacillales</taxon>
        <taxon>Bacillaceae</taxon>
        <taxon>Niallia</taxon>
    </lineage>
</organism>
<evidence type="ECO:0000313" key="1">
    <source>
        <dbReference type="EMBL" id="TRZ37524.1"/>
    </source>
</evidence>
<accession>A0A553SKN1</accession>
<protein>
    <submittedName>
        <fullName evidence="1">DUF3679 domain-containing protein</fullName>
    </submittedName>
</protein>
<dbReference type="PROSITE" id="PS51257">
    <property type="entry name" value="PROKAR_LIPOPROTEIN"/>
    <property type="match status" value="1"/>
</dbReference>
<proteinExistence type="predicted"/>
<dbReference type="EMBL" id="RIBP01000004">
    <property type="protein sequence ID" value="TRZ37524.1"/>
    <property type="molecule type" value="Genomic_DNA"/>
</dbReference>
<name>A0A553SKN1_NIACI</name>
<dbReference type="InterPro" id="IPR020534">
    <property type="entry name" value="Uncharacterised_YqxA"/>
</dbReference>